<sequence>METFTGKKIKFIQSDNGTEYCNKEFDRYLQAHGIFRRLTIPHTPQQNGVAERKNRSLVEMARCLMVQAKLPPSFWGEAIYTANYIRNRRPSRGIDGETPFKLWK</sequence>
<evidence type="ECO:0000256" key="1">
    <source>
        <dbReference type="ARBA" id="ARBA00022722"/>
    </source>
</evidence>
<protein>
    <recommendedName>
        <fullName evidence="10">Integrase catalytic domain-containing protein</fullName>
    </recommendedName>
</protein>
<keyword evidence="8" id="KW-0548">Nucleotidyltransferase</keyword>
<dbReference type="GO" id="GO:0003964">
    <property type="term" value="F:RNA-directed DNA polymerase activity"/>
    <property type="evidence" value="ECO:0007669"/>
    <property type="project" value="UniProtKB-KW"/>
</dbReference>
<evidence type="ECO:0000259" key="10">
    <source>
        <dbReference type="PROSITE" id="PS50994"/>
    </source>
</evidence>
<evidence type="ECO:0000256" key="4">
    <source>
        <dbReference type="ARBA" id="ARBA00022801"/>
    </source>
</evidence>
<keyword evidence="2" id="KW-0479">Metal-binding</keyword>
<dbReference type="EMBL" id="CADCXU010032755">
    <property type="protein sequence ID" value="CAB0018378.1"/>
    <property type="molecule type" value="Genomic_DNA"/>
</dbReference>
<organism evidence="11 12">
    <name type="scientific">Nesidiocoris tenuis</name>
    <dbReference type="NCBI Taxonomy" id="355587"/>
    <lineage>
        <taxon>Eukaryota</taxon>
        <taxon>Metazoa</taxon>
        <taxon>Ecdysozoa</taxon>
        <taxon>Arthropoda</taxon>
        <taxon>Hexapoda</taxon>
        <taxon>Insecta</taxon>
        <taxon>Pterygota</taxon>
        <taxon>Neoptera</taxon>
        <taxon>Paraneoptera</taxon>
        <taxon>Hemiptera</taxon>
        <taxon>Heteroptera</taxon>
        <taxon>Panheteroptera</taxon>
        <taxon>Cimicomorpha</taxon>
        <taxon>Miridae</taxon>
        <taxon>Dicyphina</taxon>
        <taxon>Nesidiocoris</taxon>
    </lineage>
</organism>
<dbReference type="GO" id="GO:0003887">
    <property type="term" value="F:DNA-directed DNA polymerase activity"/>
    <property type="evidence" value="ECO:0007669"/>
    <property type="project" value="UniProtKB-KW"/>
</dbReference>
<evidence type="ECO:0000256" key="7">
    <source>
        <dbReference type="ARBA" id="ARBA00022918"/>
    </source>
</evidence>
<evidence type="ECO:0000256" key="5">
    <source>
        <dbReference type="ARBA" id="ARBA00022842"/>
    </source>
</evidence>
<dbReference type="InterPro" id="IPR036397">
    <property type="entry name" value="RNaseH_sf"/>
</dbReference>
<keyword evidence="8" id="KW-0808">Transferase</keyword>
<accession>A0A6H5HNQ6</accession>
<dbReference type="SUPFAM" id="SSF53098">
    <property type="entry name" value="Ribonuclease H-like"/>
    <property type="match status" value="1"/>
</dbReference>
<evidence type="ECO:0000313" key="12">
    <source>
        <dbReference type="Proteomes" id="UP000479000"/>
    </source>
</evidence>
<dbReference type="GO" id="GO:0003676">
    <property type="term" value="F:nucleic acid binding"/>
    <property type="evidence" value="ECO:0007669"/>
    <property type="project" value="InterPro"/>
</dbReference>
<dbReference type="InterPro" id="IPR012337">
    <property type="entry name" value="RNaseH-like_sf"/>
</dbReference>
<keyword evidence="6" id="KW-0229">DNA integration</keyword>
<evidence type="ECO:0000256" key="6">
    <source>
        <dbReference type="ARBA" id="ARBA00022908"/>
    </source>
</evidence>
<dbReference type="PANTHER" id="PTHR42648">
    <property type="entry name" value="TRANSPOSASE, PUTATIVE-RELATED"/>
    <property type="match status" value="1"/>
</dbReference>
<evidence type="ECO:0000256" key="2">
    <source>
        <dbReference type="ARBA" id="ARBA00022723"/>
    </source>
</evidence>
<feature type="non-terminal residue" evidence="11">
    <location>
        <position position="104"/>
    </location>
</feature>
<dbReference type="GO" id="GO:0006310">
    <property type="term" value="P:DNA recombination"/>
    <property type="evidence" value="ECO:0007669"/>
    <property type="project" value="UniProtKB-KW"/>
</dbReference>
<dbReference type="OrthoDB" id="6629252at2759"/>
<dbReference type="GO" id="GO:0046872">
    <property type="term" value="F:metal ion binding"/>
    <property type="evidence" value="ECO:0007669"/>
    <property type="project" value="UniProtKB-KW"/>
</dbReference>
<dbReference type="InterPro" id="IPR001584">
    <property type="entry name" value="Integrase_cat-core"/>
</dbReference>
<dbReference type="PANTHER" id="PTHR42648:SF11">
    <property type="entry name" value="TRANSPOSON TY4-P GAG-POL POLYPROTEIN"/>
    <property type="match status" value="1"/>
</dbReference>
<evidence type="ECO:0000256" key="3">
    <source>
        <dbReference type="ARBA" id="ARBA00022759"/>
    </source>
</evidence>
<dbReference type="GO" id="GO:0016787">
    <property type="term" value="F:hydrolase activity"/>
    <property type="evidence" value="ECO:0007669"/>
    <property type="project" value="UniProtKB-KW"/>
</dbReference>
<evidence type="ECO:0000256" key="9">
    <source>
        <dbReference type="ARBA" id="ARBA00023172"/>
    </source>
</evidence>
<keyword evidence="12" id="KW-1185">Reference proteome</keyword>
<dbReference type="GO" id="GO:0004519">
    <property type="term" value="F:endonuclease activity"/>
    <property type="evidence" value="ECO:0007669"/>
    <property type="project" value="UniProtKB-KW"/>
</dbReference>
<keyword evidence="5" id="KW-0460">Magnesium</keyword>
<keyword evidence="9" id="KW-0233">DNA recombination</keyword>
<feature type="domain" description="Integrase catalytic" evidence="10">
    <location>
        <begin position="1"/>
        <end position="104"/>
    </location>
</feature>
<keyword evidence="7" id="KW-0695">RNA-directed DNA polymerase</keyword>
<dbReference type="InterPro" id="IPR039537">
    <property type="entry name" value="Retrotran_Ty1/copia-like"/>
</dbReference>
<dbReference type="GO" id="GO:0015074">
    <property type="term" value="P:DNA integration"/>
    <property type="evidence" value="ECO:0007669"/>
    <property type="project" value="UniProtKB-KW"/>
</dbReference>
<evidence type="ECO:0000256" key="8">
    <source>
        <dbReference type="ARBA" id="ARBA00022932"/>
    </source>
</evidence>
<keyword evidence="3" id="KW-0255">Endonuclease</keyword>
<reference evidence="11 12" key="1">
    <citation type="submission" date="2020-02" db="EMBL/GenBank/DDBJ databases">
        <authorList>
            <person name="Ferguson B K."/>
        </authorList>
    </citation>
    <scope>NUCLEOTIDE SEQUENCE [LARGE SCALE GENOMIC DNA]</scope>
</reference>
<evidence type="ECO:0000313" key="11">
    <source>
        <dbReference type="EMBL" id="CAB0018378.1"/>
    </source>
</evidence>
<dbReference type="PROSITE" id="PS50994">
    <property type="entry name" value="INTEGRASE"/>
    <property type="match status" value="1"/>
</dbReference>
<proteinExistence type="predicted"/>
<dbReference type="Gene3D" id="3.30.420.10">
    <property type="entry name" value="Ribonuclease H-like superfamily/Ribonuclease H"/>
    <property type="match status" value="1"/>
</dbReference>
<keyword evidence="8" id="KW-0239">DNA-directed DNA polymerase</keyword>
<keyword evidence="1" id="KW-0540">Nuclease</keyword>
<dbReference type="Proteomes" id="UP000479000">
    <property type="component" value="Unassembled WGS sequence"/>
</dbReference>
<keyword evidence="4" id="KW-0378">Hydrolase</keyword>
<name>A0A6H5HNQ6_9HEMI</name>
<gene>
    <name evidence="11" type="ORF">NTEN_LOCUS22287</name>
</gene>
<dbReference type="AlphaFoldDB" id="A0A6H5HNQ6"/>